<feature type="transmembrane region" description="Helical" evidence="1">
    <location>
        <begin position="198"/>
        <end position="228"/>
    </location>
</feature>
<protein>
    <recommendedName>
        <fullName evidence="4">Glycosyltransferase</fullName>
    </recommendedName>
</protein>
<reference evidence="2 3" key="1">
    <citation type="journal article" date="2020" name="G3 (Bethesda)">
        <title>CeMbio - The Caenorhabditis elegans Microbiome Resource.</title>
        <authorList>
            <person name="Dirksen P."/>
            <person name="Assie A."/>
            <person name="Zimmermann J."/>
            <person name="Zhang F."/>
            <person name="Tietje A.M."/>
            <person name="Marsh S.A."/>
            <person name="Felix M.A."/>
            <person name="Shapira M."/>
            <person name="Kaleta C."/>
            <person name="Schulenburg H."/>
            <person name="Samuel B."/>
        </authorList>
    </citation>
    <scope>NUCLEOTIDE SEQUENCE [LARGE SCALE GENOMIC DNA]</scope>
    <source>
        <strain evidence="2 3">BIGb0172</strain>
    </source>
</reference>
<keyword evidence="1" id="KW-1133">Transmembrane helix</keyword>
<feature type="transmembrane region" description="Helical" evidence="1">
    <location>
        <begin position="443"/>
        <end position="466"/>
    </location>
</feature>
<name>A0A7G5EJT6_9BURK</name>
<keyword evidence="3" id="KW-1185">Reference proteome</keyword>
<dbReference type="AlphaFoldDB" id="A0A7G5EJT6"/>
<feature type="transmembrane region" description="Helical" evidence="1">
    <location>
        <begin position="282"/>
        <end position="301"/>
    </location>
</feature>
<keyword evidence="1" id="KW-0812">Transmembrane</keyword>
<feature type="transmembrane region" description="Helical" evidence="1">
    <location>
        <begin position="101"/>
        <end position="122"/>
    </location>
</feature>
<proteinExistence type="predicted"/>
<feature type="transmembrane region" description="Helical" evidence="1">
    <location>
        <begin position="240"/>
        <end position="262"/>
    </location>
</feature>
<evidence type="ECO:0008006" key="4">
    <source>
        <dbReference type="Google" id="ProtNLM"/>
    </source>
</evidence>
<evidence type="ECO:0000313" key="3">
    <source>
        <dbReference type="Proteomes" id="UP000515240"/>
    </source>
</evidence>
<sequence length="570" mass="62228">MNFPTPAIVSQAAVRPLPRALLLLLCLAYVVPGFVARAPWKTLDITSFGYAMALAEGRTPWLAPEILGLSPDTEGLIPYWLGAWAIQAFGDVISPELASRLPFAALLWLALMATWYAVYYLARSPGAGPVAFAFGGEANEIDYARAMADGGLLALIACLGLAQPSHEASSYVVQLSGVCFVFYAAACIPIRFATPLCVGAIGLVMLALSGAPTYAVCLGLGVALILALTPVDAKLRARSLQAAGVFAILGVAALLLAVYLHQWQWRILPAENFRQLRPLFELVVWYVWPAWPLALWSLWIWRRQVADWRFVHRHLWLPILLVGLALVNTVITTPSDRALLLGLPAFAALAAFALPTFRRAMAALIDWFTLLFFSAAAITIWVIWLAVYTGTPAKPAANVARIAPDFVAQFSLPQFAIAALATLAWCALVFWRARRNRPEIWRSLVLPAGGTVLSWILLMSIWMPMLDYGRSYTAQVQALAKVLPAPMSAGCVAAWGLSRSQIVAMQAQGGWKLKTLTDPASQSCNWLAMPLESQRTPSNEVLGPEWQRIAAVARPTDKNAEIVIYRRQAN</sequence>
<dbReference type="KEGG" id="cpis:HS961_16260"/>
<feature type="transmembrane region" description="Helical" evidence="1">
    <location>
        <begin position="20"/>
        <end position="40"/>
    </location>
</feature>
<feature type="transmembrane region" description="Helical" evidence="1">
    <location>
        <begin position="338"/>
        <end position="357"/>
    </location>
</feature>
<accession>A0A7G5EJT6</accession>
<keyword evidence="1" id="KW-0472">Membrane</keyword>
<feature type="transmembrane region" description="Helical" evidence="1">
    <location>
        <begin position="407"/>
        <end position="431"/>
    </location>
</feature>
<gene>
    <name evidence="2" type="ORF">HS961_16260</name>
</gene>
<evidence type="ECO:0000256" key="1">
    <source>
        <dbReference type="SAM" id="Phobius"/>
    </source>
</evidence>
<dbReference type="EMBL" id="CP058554">
    <property type="protein sequence ID" value="QMV74261.1"/>
    <property type="molecule type" value="Genomic_DNA"/>
</dbReference>
<feature type="transmembrane region" description="Helical" evidence="1">
    <location>
        <begin position="478"/>
        <end position="497"/>
    </location>
</feature>
<dbReference type="RefSeq" id="WP_182323751.1">
    <property type="nucleotide sequence ID" value="NZ_CP058554.1"/>
</dbReference>
<feature type="transmembrane region" description="Helical" evidence="1">
    <location>
        <begin position="364"/>
        <end position="387"/>
    </location>
</feature>
<dbReference type="Proteomes" id="UP000515240">
    <property type="component" value="Chromosome"/>
</dbReference>
<feature type="transmembrane region" description="Helical" evidence="1">
    <location>
        <begin position="313"/>
        <end position="332"/>
    </location>
</feature>
<evidence type="ECO:0000313" key="2">
    <source>
        <dbReference type="EMBL" id="QMV74261.1"/>
    </source>
</evidence>
<organism evidence="2 3">
    <name type="scientific">Comamonas piscis</name>
    <dbReference type="NCBI Taxonomy" id="1562974"/>
    <lineage>
        <taxon>Bacteria</taxon>
        <taxon>Pseudomonadati</taxon>
        <taxon>Pseudomonadota</taxon>
        <taxon>Betaproteobacteria</taxon>
        <taxon>Burkholderiales</taxon>
        <taxon>Comamonadaceae</taxon>
        <taxon>Comamonas</taxon>
    </lineage>
</organism>
<feature type="transmembrane region" description="Helical" evidence="1">
    <location>
        <begin position="171"/>
        <end position="192"/>
    </location>
</feature>